<dbReference type="EMBL" id="RQTK01000152">
    <property type="protein sequence ID" value="RUS86031.1"/>
    <property type="molecule type" value="Genomic_DNA"/>
</dbReference>
<organism evidence="3 4">
    <name type="scientific">Elysia chlorotica</name>
    <name type="common">Eastern emerald elysia</name>
    <name type="synonym">Sea slug</name>
    <dbReference type="NCBI Taxonomy" id="188477"/>
    <lineage>
        <taxon>Eukaryota</taxon>
        <taxon>Metazoa</taxon>
        <taxon>Spiralia</taxon>
        <taxon>Lophotrochozoa</taxon>
        <taxon>Mollusca</taxon>
        <taxon>Gastropoda</taxon>
        <taxon>Heterobranchia</taxon>
        <taxon>Euthyneura</taxon>
        <taxon>Panpulmonata</taxon>
        <taxon>Sacoglossa</taxon>
        <taxon>Placobranchoidea</taxon>
        <taxon>Plakobranchidae</taxon>
        <taxon>Elysia</taxon>
    </lineage>
</organism>
<dbReference type="PANTHER" id="PTHR33273">
    <property type="entry name" value="DOMAIN-CONTAINING PROTEIN, PUTATIVE-RELATED"/>
    <property type="match status" value="1"/>
</dbReference>
<sequence>MEVTNVPPIFPSSKAAPSQRSLPPSPSPSSSLATIFGDVLAPDLPVGPSLPSSNPPSPKSKRAPALPVGPSLPHSNPPSPKSKRAPALPVGPSLPPSNPPSPKSKRAPALRPFAPEITVERRGTRKKPAGLRVACQALKNKTNLFDQLSSPIIFMGDFNAHNPLWGGLRTDPRGQFLEKFHSESDFSLLNDGSPSFCHPANGTFSALDLTFVDPSLSLDYSWSTLDSLHGSDHFPILLSPVRSETISHPKRWNFTRADWPAFQSQCLLEISDQKISSIEQFSDTVLLIAKRTTPQTSTVPRKDKPWFDCRCQLTV</sequence>
<dbReference type="Gene3D" id="3.60.10.10">
    <property type="entry name" value="Endonuclease/exonuclease/phosphatase"/>
    <property type="match status" value="1"/>
</dbReference>
<dbReference type="AlphaFoldDB" id="A0A3S1HTU9"/>
<accession>A0A3S1HTU9</accession>
<dbReference type="Proteomes" id="UP000271974">
    <property type="component" value="Unassembled WGS sequence"/>
</dbReference>
<evidence type="ECO:0000259" key="2">
    <source>
        <dbReference type="Pfam" id="PF14529"/>
    </source>
</evidence>
<reference evidence="3 4" key="1">
    <citation type="submission" date="2019-01" db="EMBL/GenBank/DDBJ databases">
        <title>A draft genome assembly of the solar-powered sea slug Elysia chlorotica.</title>
        <authorList>
            <person name="Cai H."/>
            <person name="Li Q."/>
            <person name="Fang X."/>
            <person name="Li J."/>
            <person name="Curtis N.E."/>
            <person name="Altenburger A."/>
            <person name="Shibata T."/>
            <person name="Feng M."/>
            <person name="Maeda T."/>
            <person name="Schwartz J.A."/>
            <person name="Shigenobu S."/>
            <person name="Lundholm N."/>
            <person name="Nishiyama T."/>
            <person name="Yang H."/>
            <person name="Hasebe M."/>
            <person name="Li S."/>
            <person name="Pierce S.K."/>
            <person name="Wang J."/>
        </authorList>
    </citation>
    <scope>NUCLEOTIDE SEQUENCE [LARGE SCALE GENOMIC DNA]</scope>
    <source>
        <strain evidence="3">EC2010</strain>
        <tissue evidence="3">Whole organism of an adult</tissue>
    </source>
</reference>
<protein>
    <recommendedName>
        <fullName evidence="2">Endonuclease/exonuclease/phosphatase domain-containing protein</fullName>
    </recommendedName>
</protein>
<dbReference type="Pfam" id="PF14529">
    <property type="entry name" value="Exo_endo_phos_2"/>
    <property type="match status" value="1"/>
</dbReference>
<comment type="caution">
    <text evidence="3">The sequence shown here is derived from an EMBL/GenBank/DDBJ whole genome shotgun (WGS) entry which is preliminary data.</text>
</comment>
<dbReference type="InterPro" id="IPR005135">
    <property type="entry name" value="Endo/exonuclease/phosphatase"/>
</dbReference>
<dbReference type="PANTHER" id="PTHR33273:SF4">
    <property type="entry name" value="ENDONUCLEASE_EXONUCLEASE_PHOSPHATASE DOMAIN-CONTAINING PROTEIN"/>
    <property type="match status" value="1"/>
</dbReference>
<dbReference type="OrthoDB" id="6134674at2759"/>
<gene>
    <name evidence="3" type="ORF">EGW08_006185</name>
</gene>
<feature type="domain" description="Endonuclease/exonuclease/phosphatase" evidence="2">
    <location>
        <begin position="143"/>
        <end position="236"/>
    </location>
</feature>
<dbReference type="GO" id="GO:0003824">
    <property type="term" value="F:catalytic activity"/>
    <property type="evidence" value="ECO:0007669"/>
    <property type="project" value="InterPro"/>
</dbReference>
<feature type="compositionally biased region" description="Pro residues" evidence="1">
    <location>
        <begin position="92"/>
        <end position="102"/>
    </location>
</feature>
<feature type="region of interest" description="Disordered" evidence="1">
    <location>
        <begin position="1"/>
        <end position="111"/>
    </location>
</feature>
<dbReference type="SUPFAM" id="SSF56219">
    <property type="entry name" value="DNase I-like"/>
    <property type="match status" value="1"/>
</dbReference>
<proteinExistence type="predicted"/>
<evidence type="ECO:0000313" key="3">
    <source>
        <dbReference type="EMBL" id="RUS86031.1"/>
    </source>
</evidence>
<evidence type="ECO:0000313" key="4">
    <source>
        <dbReference type="Proteomes" id="UP000271974"/>
    </source>
</evidence>
<keyword evidence="4" id="KW-1185">Reference proteome</keyword>
<evidence type="ECO:0000256" key="1">
    <source>
        <dbReference type="SAM" id="MobiDB-lite"/>
    </source>
</evidence>
<name>A0A3S1HTU9_ELYCH</name>
<dbReference type="InterPro" id="IPR036691">
    <property type="entry name" value="Endo/exonu/phosph_ase_sf"/>
</dbReference>